<dbReference type="InterPro" id="IPR045076">
    <property type="entry name" value="MutS"/>
</dbReference>
<reference evidence="8" key="1">
    <citation type="journal article" date="2019" name="Int. J. Syst. Evol. Microbiol.">
        <title>The Global Catalogue of Microorganisms (GCM) 10K type strain sequencing project: providing services to taxonomists for standard genome sequencing and annotation.</title>
        <authorList>
            <consortium name="The Broad Institute Genomics Platform"/>
            <consortium name="The Broad Institute Genome Sequencing Center for Infectious Disease"/>
            <person name="Wu L."/>
            <person name="Ma J."/>
        </authorList>
    </citation>
    <scope>NUCLEOTIDE SEQUENCE [LARGE SCALE GENOMIC DNA]</scope>
    <source>
        <strain evidence="8">KCTC 42423</strain>
    </source>
</reference>
<dbReference type="InterPro" id="IPR005747">
    <property type="entry name" value="MutS2"/>
</dbReference>
<dbReference type="SMART" id="SM00533">
    <property type="entry name" value="MUTSd"/>
    <property type="match status" value="1"/>
</dbReference>
<protein>
    <submittedName>
        <fullName evidence="7">DNA mismatch repair protein MutS</fullName>
    </submittedName>
</protein>
<evidence type="ECO:0000256" key="1">
    <source>
        <dbReference type="ARBA" id="ARBA00022741"/>
    </source>
</evidence>
<dbReference type="SMART" id="SM00534">
    <property type="entry name" value="MUTSac"/>
    <property type="match status" value="1"/>
</dbReference>
<keyword evidence="4" id="KW-0175">Coiled coil</keyword>
<organism evidence="7 8">
    <name type="scientific">Aquimarina hainanensis</name>
    <dbReference type="NCBI Taxonomy" id="1578017"/>
    <lineage>
        <taxon>Bacteria</taxon>
        <taxon>Pseudomonadati</taxon>
        <taxon>Bacteroidota</taxon>
        <taxon>Flavobacteriia</taxon>
        <taxon>Flavobacteriales</taxon>
        <taxon>Flavobacteriaceae</taxon>
        <taxon>Aquimarina</taxon>
    </lineage>
</organism>
<gene>
    <name evidence="7" type="ORF">ACFSTE_17405</name>
</gene>
<evidence type="ECO:0000256" key="3">
    <source>
        <dbReference type="ARBA" id="ARBA00023125"/>
    </source>
</evidence>
<dbReference type="InterPro" id="IPR036187">
    <property type="entry name" value="DNA_mismatch_repair_MutS_sf"/>
</dbReference>
<keyword evidence="2" id="KW-0067">ATP-binding</keyword>
<feature type="domain" description="DNA mismatch repair protein MutS core" evidence="5">
    <location>
        <begin position="12"/>
        <end position="316"/>
    </location>
</feature>
<dbReference type="SUPFAM" id="SSF52540">
    <property type="entry name" value="P-loop containing nucleoside triphosphate hydrolases"/>
    <property type="match status" value="1"/>
</dbReference>
<dbReference type="EMBL" id="JBHULX010000039">
    <property type="protein sequence ID" value="MFD2592616.1"/>
    <property type="molecule type" value="Genomic_DNA"/>
</dbReference>
<dbReference type="Pfam" id="PF00488">
    <property type="entry name" value="MutS_V"/>
    <property type="match status" value="1"/>
</dbReference>
<dbReference type="Gene3D" id="3.40.50.300">
    <property type="entry name" value="P-loop containing nucleotide triphosphate hydrolases"/>
    <property type="match status" value="1"/>
</dbReference>
<proteinExistence type="predicted"/>
<dbReference type="NCBIfam" id="TIGR01069">
    <property type="entry name" value="mutS2"/>
    <property type="match status" value="1"/>
</dbReference>
<feature type="coiled-coil region" evidence="4">
    <location>
        <begin position="530"/>
        <end position="585"/>
    </location>
</feature>
<dbReference type="PIRSF" id="PIRSF005814">
    <property type="entry name" value="MutS_YshD"/>
    <property type="match status" value="1"/>
</dbReference>
<keyword evidence="3" id="KW-0238">DNA-binding</keyword>
<dbReference type="PANTHER" id="PTHR48466">
    <property type="entry name" value="OS10G0509000 PROTEIN-RELATED"/>
    <property type="match status" value="1"/>
</dbReference>
<dbReference type="InterPro" id="IPR007696">
    <property type="entry name" value="DNA_mismatch_repair_MutS_core"/>
</dbReference>
<dbReference type="RefSeq" id="WP_378254663.1">
    <property type="nucleotide sequence ID" value="NZ_JBHSJV010000001.1"/>
</dbReference>
<evidence type="ECO:0000259" key="6">
    <source>
        <dbReference type="SMART" id="SM00534"/>
    </source>
</evidence>
<accession>A0ABW5NBK3</accession>
<dbReference type="SUPFAM" id="SSF48334">
    <property type="entry name" value="DNA repair protein MutS, domain III"/>
    <property type="match status" value="1"/>
</dbReference>
<dbReference type="InterPro" id="IPR027417">
    <property type="entry name" value="P-loop_NTPase"/>
</dbReference>
<evidence type="ECO:0000256" key="4">
    <source>
        <dbReference type="SAM" id="Coils"/>
    </source>
</evidence>
<dbReference type="InterPro" id="IPR000432">
    <property type="entry name" value="DNA_mismatch_repair_MutS_C"/>
</dbReference>
<name>A0ABW5NBK3_9FLAO</name>
<keyword evidence="1" id="KW-0547">Nucleotide-binding</keyword>
<keyword evidence="8" id="KW-1185">Reference proteome</keyword>
<dbReference type="PANTHER" id="PTHR48466:SF2">
    <property type="entry name" value="OS10G0509000 PROTEIN"/>
    <property type="match status" value="1"/>
</dbReference>
<feature type="domain" description="DNA mismatch repair proteins mutS family" evidence="6">
    <location>
        <begin position="335"/>
        <end position="520"/>
    </location>
</feature>
<evidence type="ECO:0000313" key="7">
    <source>
        <dbReference type="EMBL" id="MFD2592616.1"/>
    </source>
</evidence>
<evidence type="ECO:0000313" key="8">
    <source>
        <dbReference type="Proteomes" id="UP001597459"/>
    </source>
</evidence>
<sequence>MIRISDKTLKDLEFDIILSQITELCTTDYGKQKVAQITPLPDKESLHISLQQVAEYKSSSLQDARIPNHGFDAINKEIQLLKIENTFLEASNLKKIVSISITANELLYFFRKYKELYPILHQTSSALPFTKEIIVLIEAIIDKFGEIKDNASATLQGLRREINSVQGKLNGSFGKDLARYNSFGYLDDIKESVVDNRRVLAVKAMHRRKVKGAIMGNSKTGSIVYIEPEATLQYSRELANLKYEEREEVVKILKELTNKLRPFTDLLQEYQEYLSNVDLIAAKTKYAYLINGVLPKITEAKEVTLKDAYHPLLYLTNKEKGEKTYPQSISLDPTNRIIVISGPNAGGKSITLKTVGLLQLMLQSGILIPVHEYSRMCIFDRILTDIGDNQSIENHLSTYSYRLKNMNYFLRKCNDSTLFLIDEFGTGSDPELGGALAEAFLEYFYDKESYGIITTHYANLKMLANELPHMTNANMLFNAKTLEPLFKLHLGEAGSSFTFEVAQKNGIPYNLINKAKKKVQRGKIRFDKSIADLQKERSKLQKTTDNLKKKELEAITEKEQLEKTNQRIQEKLESYQELYDSNQRMIYLGQKINDLGETYFNNKKKKELFAEFFKIIQVENSKRKKQHPKQKKAEKVKKEKIVKEVEKKVAVIREKKKEEKKKEEKIAEQKPKVVLKIGDRVRMIDGKSVGTIDSIEKEKAVVNYGIFTTNVSLEQLEFVQRKK</sequence>
<dbReference type="Proteomes" id="UP001597459">
    <property type="component" value="Unassembled WGS sequence"/>
</dbReference>
<evidence type="ECO:0000259" key="5">
    <source>
        <dbReference type="SMART" id="SM00533"/>
    </source>
</evidence>
<comment type="caution">
    <text evidence="7">The sequence shown here is derived from an EMBL/GenBank/DDBJ whole genome shotgun (WGS) entry which is preliminary data.</text>
</comment>
<evidence type="ECO:0000256" key="2">
    <source>
        <dbReference type="ARBA" id="ARBA00022840"/>
    </source>
</evidence>